<accession>A0ACC0JKF7</accession>
<dbReference type="EMBL" id="CM046104">
    <property type="protein sequence ID" value="KAI8424643.1"/>
    <property type="molecule type" value="Genomic_DNA"/>
</dbReference>
<reference evidence="1 2" key="1">
    <citation type="journal article" date="2022" name="Genome Biol. Evol.">
        <title>The Spruce Budworm Genome: Reconstructing the Evolutionary History of Antifreeze Proteins.</title>
        <authorList>
            <person name="Beliveau C."/>
            <person name="Gagne P."/>
            <person name="Picq S."/>
            <person name="Vernygora O."/>
            <person name="Keeling C.I."/>
            <person name="Pinkney K."/>
            <person name="Doucet D."/>
            <person name="Wen F."/>
            <person name="Johnston J.S."/>
            <person name="Maaroufi H."/>
            <person name="Boyle B."/>
            <person name="Laroche J."/>
            <person name="Dewar K."/>
            <person name="Juretic N."/>
            <person name="Blackburn G."/>
            <person name="Nisole A."/>
            <person name="Brunet B."/>
            <person name="Brandao M."/>
            <person name="Lumley L."/>
            <person name="Duan J."/>
            <person name="Quan G."/>
            <person name="Lucarotti C.J."/>
            <person name="Roe A.D."/>
            <person name="Sperling F.A.H."/>
            <person name="Levesque R.C."/>
            <person name="Cusson M."/>
        </authorList>
    </citation>
    <scope>NUCLEOTIDE SEQUENCE [LARGE SCALE GENOMIC DNA]</scope>
    <source>
        <strain evidence="1">Glfc:IPQL:Cfum</strain>
    </source>
</reference>
<keyword evidence="2" id="KW-1185">Reference proteome</keyword>
<comment type="caution">
    <text evidence="1">The sequence shown here is derived from an EMBL/GenBank/DDBJ whole genome shotgun (WGS) entry which is preliminary data.</text>
</comment>
<sequence>MAQRGLPVPPALDLIRNDEEFNQERCGHGFRNRVSDLKSRQQAWCHLVSGICALLLVSVFAVSFLGTKMAYEQYDNFCNSRYDVYRLKNFGNISAKDRFVPYRFVVHAE</sequence>
<evidence type="ECO:0000313" key="2">
    <source>
        <dbReference type="Proteomes" id="UP001064048"/>
    </source>
</evidence>
<gene>
    <name evidence="1" type="ORF">MSG28_003070</name>
</gene>
<evidence type="ECO:0000313" key="1">
    <source>
        <dbReference type="EMBL" id="KAI8424643.1"/>
    </source>
</evidence>
<protein>
    <submittedName>
        <fullName evidence="1">Uncharacterized protein</fullName>
    </submittedName>
</protein>
<dbReference type="Proteomes" id="UP001064048">
    <property type="component" value="Chromosome 4"/>
</dbReference>
<proteinExistence type="predicted"/>
<organism evidence="1 2">
    <name type="scientific">Choristoneura fumiferana</name>
    <name type="common">Spruce budworm moth</name>
    <name type="synonym">Archips fumiferana</name>
    <dbReference type="NCBI Taxonomy" id="7141"/>
    <lineage>
        <taxon>Eukaryota</taxon>
        <taxon>Metazoa</taxon>
        <taxon>Ecdysozoa</taxon>
        <taxon>Arthropoda</taxon>
        <taxon>Hexapoda</taxon>
        <taxon>Insecta</taxon>
        <taxon>Pterygota</taxon>
        <taxon>Neoptera</taxon>
        <taxon>Endopterygota</taxon>
        <taxon>Lepidoptera</taxon>
        <taxon>Glossata</taxon>
        <taxon>Ditrysia</taxon>
        <taxon>Tortricoidea</taxon>
        <taxon>Tortricidae</taxon>
        <taxon>Tortricinae</taxon>
        <taxon>Choristoneura</taxon>
    </lineage>
</organism>
<name>A0ACC0JKF7_CHOFU</name>